<feature type="non-terminal residue" evidence="3">
    <location>
        <position position="1"/>
    </location>
</feature>
<dbReference type="PANTHER" id="PTHR22744:SF14">
    <property type="entry name" value="BTB DOMAIN-CONTAINING PROTEIN-RELATED"/>
    <property type="match status" value="1"/>
</dbReference>
<evidence type="ECO:0000313" key="4">
    <source>
        <dbReference type="Proteomes" id="UP001432322"/>
    </source>
</evidence>
<reference evidence="3" key="1">
    <citation type="submission" date="2023-10" db="EMBL/GenBank/DDBJ databases">
        <title>Genome assembly of Pristionchus species.</title>
        <authorList>
            <person name="Yoshida K."/>
            <person name="Sommer R.J."/>
        </authorList>
    </citation>
    <scope>NUCLEOTIDE SEQUENCE</scope>
    <source>
        <strain evidence="3">RS5133</strain>
    </source>
</reference>
<name>A0AAV5VMI7_9BILA</name>
<dbReference type="InterPro" id="IPR000210">
    <property type="entry name" value="BTB/POZ_dom"/>
</dbReference>
<dbReference type="PROSITE" id="PS50097">
    <property type="entry name" value="BTB"/>
    <property type="match status" value="1"/>
</dbReference>
<dbReference type="SUPFAM" id="SSF54695">
    <property type="entry name" value="POZ domain"/>
    <property type="match status" value="1"/>
</dbReference>
<dbReference type="Proteomes" id="UP001432322">
    <property type="component" value="Unassembled WGS sequence"/>
</dbReference>
<dbReference type="PANTHER" id="PTHR22744">
    <property type="entry name" value="HELIX LOOP HELIX PROTEIN 21-RELATED"/>
    <property type="match status" value="1"/>
</dbReference>
<organism evidence="3 4">
    <name type="scientific">Pristionchus fissidentatus</name>
    <dbReference type="NCBI Taxonomy" id="1538716"/>
    <lineage>
        <taxon>Eukaryota</taxon>
        <taxon>Metazoa</taxon>
        <taxon>Ecdysozoa</taxon>
        <taxon>Nematoda</taxon>
        <taxon>Chromadorea</taxon>
        <taxon>Rhabditida</taxon>
        <taxon>Rhabditina</taxon>
        <taxon>Diplogasteromorpha</taxon>
        <taxon>Diplogasteroidea</taxon>
        <taxon>Neodiplogasteridae</taxon>
        <taxon>Pristionchus</taxon>
    </lineage>
</organism>
<evidence type="ECO:0000256" key="1">
    <source>
        <dbReference type="SAM" id="MobiDB-lite"/>
    </source>
</evidence>
<dbReference type="Gene3D" id="3.30.710.10">
    <property type="entry name" value="Potassium Channel Kv1.1, Chain A"/>
    <property type="match status" value="1"/>
</dbReference>
<evidence type="ECO:0000259" key="2">
    <source>
        <dbReference type="PROSITE" id="PS50097"/>
    </source>
</evidence>
<dbReference type="InterPro" id="IPR011333">
    <property type="entry name" value="SKP1/BTB/POZ_sf"/>
</dbReference>
<dbReference type="SMART" id="SM00225">
    <property type="entry name" value="BTB"/>
    <property type="match status" value="1"/>
</dbReference>
<dbReference type="SUPFAM" id="SSF49599">
    <property type="entry name" value="TRAF domain-like"/>
    <property type="match status" value="1"/>
</dbReference>
<gene>
    <name evidence="3" type="ORF">PFISCL1PPCAC_12214</name>
</gene>
<feature type="region of interest" description="Disordered" evidence="1">
    <location>
        <begin position="1"/>
        <end position="21"/>
    </location>
</feature>
<dbReference type="InterPro" id="IPR002083">
    <property type="entry name" value="MATH/TRAF_dom"/>
</dbReference>
<keyword evidence="4" id="KW-1185">Reference proteome</keyword>
<accession>A0AAV5VMI7</accession>
<evidence type="ECO:0000313" key="3">
    <source>
        <dbReference type="EMBL" id="GMT20917.1"/>
    </source>
</evidence>
<proteinExistence type="predicted"/>
<comment type="caution">
    <text evidence="3">The sequence shown here is derived from an EMBL/GenBank/DDBJ whole genome shotgun (WGS) entry which is preliminary data.</text>
</comment>
<protein>
    <recommendedName>
        <fullName evidence="2">BTB domain-containing protein</fullName>
    </recommendedName>
</protein>
<dbReference type="Pfam" id="PF00651">
    <property type="entry name" value="BTB"/>
    <property type="match status" value="1"/>
</dbReference>
<dbReference type="CDD" id="cd18186">
    <property type="entry name" value="BTB_POZ_ZBTB_KLHL-like"/>
    <property type="match status" value="1"/>
</dbReference>
<dbReference type="CDD" id="cd00121">
    <property type="entry name" value="MATH"/>
    <property type="match status" value="1"/>
</dbReference>
<feature type="domain" description="BTB" evidence="2">
    <location>
        <begin position="145"/>
        <end position="212"/>
    </location>
</feature>
<dbReference type="EMBL" id="BTSY01000003">
    <property type="protein sequence ID" value="GMT20917.1"/>
    <property type="molecule type" value="Genomic_DNA"/>
</dbReference>
<dbReference type="Pfam" id="PF00917">
    <property type="entry name" value="MATH"/>
    <property type="match status" value="1"/>
</dbReference>
<dbReference type="AlphaFoldDB" id="A0AAV5VMI7"/>
<sequence>VHRVSGEMVAPPAKKSKGPDSITMRIGKVGVAGLFSPVTRINGYPWRLFVAPTHDRLSVSLVCCKGAESELWSCDATLTVKSKHGVNDMHRRFASWDDVREKKVQLLTETNRVQEIEVRVETDVDGESFPPRPPTLSHRAARAAADCCLVVEGRKFHVNKQSLAAQSSFFDVLFNGDFIEKNQSQIEIKDVEPEDFFMLLKLIHGESIGRISGNLAGHLLQLADRFDLTKLIIDRIENEIIASGAPSNEIKLLLSERFGLETLKAKMIATYDRESNLEDLARSRALLYLSPEMIRLMDRKCAALGVE</sequence>